<organism evidence="1 2">
    <name type="scientific">Lentisphaera profundi</name>
    <dbReference type="NCBI Taxonomy" id="1658616"/>
    <lineage>
        <taxon>Bacteria</taxon>
        <taxon>Pseudomonadati</taxon>
        <taxon>Lentisphaerota</taxon>
        <taxon>Lentisphaeria</taxon>
        <taxon>Lentisphaerales</taxon>
        <taxon>Lentisphaeraceae</taxon>
        <taxon>Lentisphaera</taxon>
    </lineage>
</organism>
<accession>A0ABY7VVN2</accession>
<evidence type="ECO:0000313" key="2">
    <source>
        <dbReference type="Proteomes" id="UP001214250"/>
    </source>
</evidence>
<dbReference type="Proteomes" id="UP001214250">
    <property type="component" value="Chromosome 1"/>
</dbReference>
<dbReference type="InterPro" id="IPR014942">
    <property type="entry name" value="AbiEii"/>
</dbReference>
<keyword evidence="1" id="KW-0808">Transferase</keyword>
<proteinExistence type="predicted"/>
<name>A0ABY7VVN2_9BACT</name>
<evidence type="ECO:0000313" key="1">
    <source>
        <dbReference type="EMBL" id="WDE97270.1"/>
    </source>
</evidence>
<reference evidence="1 2" key="1">
    <citation type="submission" date="2023-02" db="EMBL/GenBank/DDBJ databases">
        <title>Genome sequence of Lentisphaera profundi SAORIC-696.</title>
        <authorList>
            <person name="Kim e."/>
            <person name="Cho J.-C."/>
            <person name="Choi A."/>
            <person name="Kang I."/>
        </authorList>
    </citation>
    <scope>NUCLEOTIDE SEQUENCE [LARGE SCALE GENOMIC DNA]</scope>
    <source>
        <strain evidence="1 2">SAORIC-696</strain>
    </source>
</reference>
<dbReference type="EMBL" id="CP117811">
    <property type="protein sequence ID" value="WDE97270.1"/>
    <property type="molecule type" value="Genomic_DNA"/>
</dbReference>
<keyword evidence="2" id="KW-1185">Reference proteome</keyword>
<dbReference type="GO" id="GO:0016740">
    <property type="term" value="F:transferase activity"/>
    <property type="evidence" value="ECO:0007669"/>
    <property type="project" value="UniProtKB-KW"/>
</dbReference>
<dbReference type="Pfam" id="PF08843">
    <property type="entry name" value="AbiEii"/>
    <property type="match status" value="1"/>
</dbReference>
<protein>
    <submittedName>
        <fullName evidence="1">Nucleotidyl transferase AbiEii/AbiGii toxin family protein</fullName>
    </submittedName>
</protein>
<sequence>MKITNEALNFIELQYVQERFLYRLSQSTHKEQFVLKGGTLFYAWAKMKYRPTKDLDFMFYGDLGRETLLQQIKEICAISYPEDGIAFQWDSFSYEEIKENHEYDGVRIHFEAKIGSSRITMKLDVCTGDKITPQPEEHSYPNLLGESHELNLKMYPKETVIAEKVHAMISLDIANSRMKDFFDVYILLSDFEADLDEQLVAKALAVTFEHRATKIPSLPARVWKKYFYADESKNIQWNAFLKRNKILKNISLEEVCKTIGARVNPLFKS</sequence>
<dbReference type="Gene3D" id="3.10.450.620">
    <property type="entry name" value="JHP933, nucleotidyltransferase-like core domain"/>
    <property type="match status" value="1"/>
</dbReference>
<gene>
    <name evidence="1" type="ORF">PQO03_04805</name>
</gene>
<dbReference type="RefSeq" id="WP_274151552.1">
    <property type="nucleotide sequence ID" value="NZ_CP117811.1"/>
</dbReference>